<dbReference type="PANTHER" id="PTHR10110">
    <property type="entry name" value="SODIUM/HYDROGEN EXCHANGER"/>
    <property type="match status" value="1"/>
</dbReference>
<dbReference type="EMBL" id="JBHULD010000004">
    <property type="protein sequence ID" value="MFD2553512.1"/>
    <property type="molecule type" value="Genomic_DNA"/>
</dbReference>
<feature type="transmembrane region" description="Helical" evidence="10">
    <location>
        <begin position="235"/>
        <end position="255"/>
    </location>
</feature>
<gene>
    <name evidence="12" type="ORF">ACFSQW_03865</name>
</gene>
<keyword evidence="5 10" id="KW-1133">Transmembrane helix</keyword>
<evidence type="ECO:0000256" key="6">
    <source>
        <dbReference type="ARBA" id="ARBA00023053"/>
    </source>
</evidence>
<feature type="domain" description="Cation/H+ exchanger transmembrane" evidence="11">
    <location>
        <begin position="11"/>
        <end position="404"/>
    </location>
</feature>
<keyword evidence="7 10" id="KW-0406">Ion transport</keyword>
<feature type="transmembrane region" description="Helical" evidence="10">
    <location>
        <begin position="54"/>
        <end position="71"/>
    </location>
</feature>
<evidence type="ECO:0000256" key="10">
    <source>
        <dbReference type="RuleBase" id="RU366002"/>
    </source>
</evidence>
<dbReference type="Pfam" id="PF00999">
    <property type="entry name" value="Na_H_Exchanger"/>
    <property type="match status" value="1"/>
</dbReference>
<comment type="subcellular location">
    <subcellularLocation>
        <location evidence="1 10">Cell membrane</location>
        <topology evidence="1 10">Multi-pass membrane protein</topology>
    </subcellularLocation>
</comment>
<evidence type="ECO:0000256" key="8">
    <source>
        <dbReference type="ARBA" id="ARBA00023136"/>
    </source>
</evidence>
<keyword evidence="3 10" id="KW-1003">Cell membrane</keyword>
<feature type="transmembrane region" description="Helical" evidence="10">
    <location>
        <begin position="182"/>
        <end position="201"/>
    </location>
</feature>
<dbReference type="InterPro" id="IPR018422">
    <property type="entry name" value="Cation/H_exchanger_CPA1"/>
</dbReference>
<keyword evidence="10" id="KW-0050">Antiport</keyword>
<feature type="transmembrane region" description="Helical" evidence="10">
    <location>
        <begin position="83"/>
        <end position="103"/>
    </location>
</feature>
<keyword evidence="4 10" id="KW-0812">Transmembrane</keyword>
<dbReference type="Proteomes" id="UP001597440">
    <property type="component" value="Unassembled WGS sequence"/>
</dbReference>
<dbReference type="RefSeq" id="WP_210355137.1">
    <property type="nucleotide sequence ID" value="NZ_JAEQMU010000004.1"/>
</dbReference>
<dbReference type="InterPro" id="IPR004705">
    <property type="entry name" value="Cation/H_exchanger_CPA1_bac"/>
</dbReference>
<evidence type="ECO:0000313" key="12">
    <source>
        <dbReference type="EMBL" id="MFD2553512.1"/>
    </source>
</evidence>
<evidence type="ECO:0000256" key="2">
    <source>
        <dbReference type="ARBA" id="ARBA00022448"/>
    </source>
</evidence>
<evidence type="ECO:0000313" key="13">
    <source>
        <dbReference type="Proteomes" id="UP001597440"/>
    </source>
</evidence>
<name>A0ABW5L0W1_9SPHI</name>
<keyword evidence="8 10" id="KW-0472">Membrane</keyword>
<feature type="transmembrane region" description="Helical" evidence="10">
    <location>
        <begin position="151"/>
        <end position="176"/>
    </location>
</feature>
<evidence type="ECO:0000256" key="9">
    <source>
        <dbReference type="ARBA" id="ARBA00023201"/>
    </source>
</evidence>
<comment type="function">
    <text evidence="10">Na(+)/H(+) antiporter that extrudes sodium in exchange for external protons.</text>
</comment>
<evidence type="ECO:0000256" key="3">
    <source>
        <dbReference type="ARBA" id="ARBA00022475"/>
    </source>
</evidence>
<evidence type="ECO:0000256" key="4">
    <source>
        <dbReference type="ARBA" id="ARBA00022692"/>
    </source>
</evidence>
<organism evidence="12 13">
    <name type="scientific">Sphingobacterium tabacisoli</name>
    <dbReference type="NCBI Taxonomy" id="2044855"/>
    <lineage>
        <taxon>Bacteria</taxon>
        <taxon>Pseudomonadati</taxon>
        <taxon>Bacteroidota</taxon>
        <taxon>Sphingobacteriia</taxon>
        <taxon>Sphingobacteriales</taxon>
        <taxon>Sphingobacteriaceae</taxon>
        <taxon>Sphingobacterium</taxon>
    </lineage>
</organism>
<keyword evidence="2 10" id="KW-0813">Transport</keyword>
<dbReference type="NCBIfam" id="TIGR00831">
    <property type="entry name" value="a_cpa1"/>
    <property type="match status" value="1"/>
</dbReference>
<feature type="transmembrane region" description="Helical" evidence="10">
    <location>
        <begin position="267"/>
        <end position="286"/>
    </location>
</feature>
<keyword evidence="9 10" id="KW-0739">Sodium transport</keyword>
<reference evidence="13" key="1">
    <citation type="journal article" date="2019" name="Int. J. Syst. Evol. Microbiol.">
        <title>The Global Catalogue of Microorganisms (GCM) 10K type strain sequencing project: providing services to taxonomists for standard genome sequencing and annotation.</title>
        <authorList>
            <consortium name="The Broad Institute Genomics Platform"/>
            <consortium name="The Broad Institute Genome Sequencing Center for Infectious Disease"/>
            <person name="Wu L."/>
            <person name="Ma J."/>
        </authorList>
    </citation>
    <scope>NUCLEOTIDE SEQUENCE [LARGE SCALE GENOMIC DNA]</scope>
    <source>
        <strain evidence="13">KCTC 52298</strain>
    </source>
</reference>
<accession>A0ABW5L0W1</accession>
<evidence type="ECO:0000256" key="1">
    <source>
        <dbReference type="ARBA" id="ARBA00004651"/>
    </source>
</evidence>
<dbReference type="InterPro" id="IPR006153">
    <property type="entry name" value="Cation/H_exchanger_TM"/>
</dbReference>
<comment type="caution">
    <text evidence="10">Lacks conserved residue(s) required for the propagation of feature annotation.</text>
</comment>
<comment type="caution">
    <text evidence="12">The sequence shown here is derived from an EMBL/GenBank/DDBJ whole genome shotgun (WGS) entry which is preliminary data.</text>
</comment>
<feature type="transmembrane region" description="Helical" evidence="10">
    <location>
        <begin position="298"/>
        <end position="324"/>
    </location>
</feature>
<feature type="transmembrane region" description="Helical" evidence="10">
    <location>
        <begin position="380"/>
        <end position="404"/>
    </location>
</feature>
<feature type="transmembrane region" description="Helical" evidence="10">
    <location>
        <begin position="345"/>
        <end position="368"/>
    </location>
</feature>
<sequence length="541" mass="59760">MQELEKIIWISIILIVIISVKERVKLALPILLVLVGLLLSLTGLLPTIDISPEMIFYVVLPPVLFDAAWNTSIPDFKKEFSKISILAVILVFLTTTIVAIFVHHVLPGFGWGLAFVLGAIVSPPDAVAASSITKSIVLPKRLIVLLEGESLLNDASALIAYKCAVVAVMTGAFSLWDAGWQFLYISLGGVFVGIAVGFLFLKIYAFLRNDSNVETFAVVLLPFATYSLSEHLGFSGVLAVVILGMYLSWHSFAIFTAASRIQMGHIWDVIIFILNGLIFLILGMQLPSILADIPSPEIFPLVCYGFLIFLILVAVRLLVLFAIPAFSFSRSAHTMGIYAESGKEYLILSWSGMRGVVSLAAALALPFTDGRGLLIEQRSTVLFVSFVVIIFTLLIQGLTLSRLIKLIKPVDKKIEDEHILNLLLLDRSISYLANIPIRGHLTESAIKTMVSKLEAEESELIDGRVEPVMLAEQIAQKGAYLQLELSLVDYQRRELADSYQKGRFSLEIIRKKELELDFWTATILQEMKRFGAASIASDIVE</sequence>
<protein>
    <submittedName>
        <fullName evidence="12">Na+/H+ antiporter</fullName>
    </submittedName>
</protein>
<evidence type="ECO:0000256" key="5">
    <source>
        <dbReference type="ARBA" id="ARBA00022989"/>
    </source>
</evidence>
<proteinExistence type="inferred from homology"/>
<comment type="similarity">
    <text evidence="10">Belongs to the monovalent cation:proton antiporter 1 (CPA1) transporter (TC 2.A.36) family.</text>
</comment>
<feature type="transmembrane region" description="Helical" evidence="10">
    <location>
        <begin position="28"/>
        <end position="48"/>
    </location>
</feature>
<evidence type="ECO:0000256" key="7">
    <source>
        <dbReference type="ARBA" id="ARBA00023065"/>
    </source>
</evidence>
<keyword evidence="6 10" id="KW-0915">Sodium</keyword>
<keyword evidence="13" id="KW-1185">Reference proteome</keyword>
<dbReference type="PANTHER" id="PTHR10110:SF86">
    <property type="entry name" value="SODIUM_HYDROGEN EXCHANGER 7"/>
    <property type="match status" value="1"/>
</dbReference>
<dbReference type="Gene3D" id="6.10.140.1330">
    <property type="match status" value="1"/>
</dbReference>
<evidence type="ECO:0000259" key="11">
    <source>
        <dbReference type="Pfam" id="PF00999"/>
    </source>
</evidence>